<evidence type="ECO:0000313" key="12">
    <source>
        <dbReference type="Proteomes" id="UP000093694"/>
    </source>
</evidence>
<feature type="transmembrane region" description="Helical" evidence="8">
    <location>
        <begin position="201"/>
        <end position="221"/>
    </location>
</feature>
<evidence type="ECO:0000313" key="10">
    <source>
        <dbReference type="EMBL" id="OBR97582.1"/>
    </source>
</evidence>
<keyword evidence="4" id="KW-1003">Cell membrane</keyword>
<dbReference type="Proteomes" id="UP000093694">
    <property type="component" value="Unassembled WGS sequence"/>
</dbReference>
<dbReference type="PATRIC" id="fig|1705578.3.peg.300"/>
<evidence type="ECO:0000256" key="5">
    <source>
        <dbReference type="ARBA" id="ARBA00022692"/>
    </source>
</evidence>
<feature type="transmembrane region" description="Helical" evidence="8">
    <location>
        <begin position="6"/>
        <end position="24"/>
    </location>
</feature>
<dbReference type="EMBL" id="LITQ01000001">
    <property type="protein sequence ID" value="OAA95070.1"/>
    <property type="molecule type" value="Genomic_DNA"/>
</dbReference>
<feature type="transmembrane region" description="Helical" evidence="8">
    <location>
        <begin position="103"/>
        <end position="123"/>
    </location>
</feature>
<accession>A0A166UMS8</accession>
<comment type="subcellular location">
    <subcellularLocation>
        <location evidence="1">Cell membrane</location>
        <topology evidence="1">Multi-pass membrane protein</topology>
    </subcellularLocation>
</comment>
<evidence type="ECO:0000313" key="11">
    <source>
        <dbReference type="Proteomes" id="UP000077384"/>
    </source>
</evidence>
<protein>
    <submittedName>
        <fullName evidence="9">Membrane transport protein</fullName>
    </submittedName>
</protein>
<evidence type="ECO:0000256" key="8">
    <source>
        <dbReference type="SAM" id="Phobius"/>
    </source>
</evidence>
<comment type="caution">
    <text evidence="9">The sequence shown here is derived from an EMBL/GenBank/DDBJ whole genome shotgun (WGS) entry which is preliminary data.</text>
</comment>
<dbReference type="Pfam" id="PF03547">
    <property type="entry name" value="Mem_trans"/>
    <property type="match status" value="1"/>
</dbReference>
<proteinExistence type="inferred from homology"/>
<evidence type="ECO:0000256" key="6">
    <source>
        <dbReference type="ARBA" id="ARBA00022989"/>
    </source>
</evidence>
<evidence type="ECO:0000256" key="4">
    <source>
        <dbReference type="ARBA" id="ARBA00022475"/>
    </source>
</evidence>
<feature type="transmembrane region" description="Helical" evidence="8">
    <location>
        <begin position="170"/>
        <end position="189"/>
    </location>
</feature>
<feature type="transmembrane region" description="Helical" evidence="8">
    <location>
        <begin position="289"/>
        <end position="311"/>
    </location>
</feature>
<keyword evidence="3" id="KW-0813">Transport</keyword>
<dbReference type="GO" id="GO:0055085">
    <property type="term" value="P:transmembrane transport"/>
    <property type="evidence" value="ECO:0007669"/>
    <property type="project" value="InterPro"/>
</dbReference>
<reference evidence="9 11" key="1">
    <citation type="journal article" date="2015" name="Biotechnol. Bioeng.">
        <title>Genome sequence and phenotypic characterization of Caulobacter segnis.</title>
        <authorList>
            <person name="Patel S."/>
            <person name="Fletcher B."/>
            <person name="Scott D.C."/>
            <person name="Ely B."/>
        </authorList>
    </citation>
    <scope>NUCLEOTIDE SEQUENCE [LARGE SCALE GENOMIC DNA]</scope>
    <source>
        <strain evidence="9 11">PS02</strain>
    </source>
</reference>
<comment type="similarity">
    <text evidence="2">Belongs to the auxin efflux carrier (TC 2.A.69) family.</text>
</comment>
<evidence type="ECO:0000256" key="2">
    <source>
        <dbReference type="ARBA" id="ARBA00010145"/>
    </source>
</evidence>
<keyword evidence="6 8" id="KW-1133">Transmembrane helix</keyword>
<keyword evidence="7 8" id="KW-0472">Membrane</keyword>
<dbReference type="Gene3D" id="1.20.1530.20">
    <property type="match status" value="1"/>
</dbReference>
<gene>
    <name evidence="10" type="ORF">CLCOS_02970</name>
    <name evidence="9" type="ORF">WX73_01479</name>
</gene>
<feature type="transmembrane region" description="Helical" evidence="8">
    <location>
        <begin position="233"/>
        <end position="254"/>
    </location>
</feature>
<evidence type="ECO:0000313" key="9">
    <source>
        <dbReference type="EMBL" id="OAA95070.1"/>
    </source>
</evidence>
<organism evidence="9 11">
    <name type="scientific">Clostridium coskatii</name>
    <dbReference type="NCBI Taxonomy" id="1705578"/>
    <lineage>
        <taxon>Bacteria</taxon>
        <taxon>Bacillati</taxon>
        <taxon>Bacillota</taxon>
        <taxon>Clostridia</taxon>
        <taxon>Eubacteriales</taxon>
        <taxon>Clostridiaceae</taxon>
        <taxon>Clostridium</taxon>
    </lineage>
</organism>
<name>A0A166UMS8_9CLOT</name>
<dbReference type="EMBL" id="LROR01000022">
    <property type="protein sequence ID" value="OBR97582.1"/>
    <property type="molecule type" value="Genomic_DNA"/>
</dbReference>
<dbReference type="InterPro" id="IPR038770">
    <property type="entry name" value="Na+/solute_symporter_sf"/>
</dbReference>
<keyword evidence="12" id="KW-1185">Reference proteome</keyword>
<feature type="transmembrane region" description="Helical" evidence="8">
    <location>
        <begin position="70"/>
        <end position="91"/>
    </location>
</feature>
<dbReference type="InterPro" id="IPR004776">
    <property type="entry name" value="Mem_transp_PIN-like"/>
</dbReference>
<keyword evidence="5 8" id="KW-0812">Transmembrane</keyword>
<dbReference type="RefSeq" id="WP_063599951.1">
    <property type="nucleotide sequence ID" value="NZ_LITQ01000001.1"/>
</dbReference>
<dbReference type="AlphaFoldDB" id="A0A166UMS8"/>
<evidence type="ECO:0000256" key="7">
    <source>
        <dbReference type="ARBA" id="ARBA00023136"/>
    </source>
</evidence>
<feature type="transmembrane region" description="Helical" evidence="8">
    <location>
        <begin position="129"/>
        <end position="149"/>
    </location>
</feature>
<dbReference type="PANTHER" id="PTHR36838:SF1">
    <property type="entry name" value="SLR1864 PROTEIN"/>
    <property type="match status" value="1"/>
</dbReference>
<evidence type="ECO:0000256" key="1">
    <source>
        <dbReference type="ARBA" id="ARBA00004651"/>
    </source>
</evidence>
<evidence type="ECO:0000256" key="3">
    <source>
        <dbReference type="ARBA" id="ARBA00022448"/>
    </source>
</evidence>
<dbReference type="GO" id="GO:0005886">
    <property type="term" value="C:plasma membrane"/>
    <property type="evidence" value="ECO:0007669"/>
    <property type="project" value="UniProtKB-SubCell"/>
</dbReference>
<reference evidence="10 12" key="2">
    <citation type="journal article" date="2016" name="Front. Microbiol.">
        <title>Industrial Acetogenic Biocatalysts: A Comparative Metabolic and Genomic Analysis.</title>
        <authorList>
            <person name="Bengelsdorf F."/>
            <person name="Poehlein A."/>
            <person name="Sonja S."/>
            <person name="Erz C."/>
            <person name="Hummel T."/>
            <person name="Hoffmeister S."/>
            <person name="Daniel R."/>
            <person name="Durre P."/>
        </authorList>
    </citation>
    <scope>NUCLEOTIDE SEQUENCE [LARGE SCALE GENOMIC DNA]</scope>
    <source>
        <strain evidence="10 12">PTA-10522</strain>
    </source>
</reference>
<dbReference type="Proteomes" id="UP000077384">
    <property type="component" value="Unassembled WGS sequence"/>
</dbReference>
<dbReference type="PANTHER" id="PTHR36838">
    <property type="entry name" value="AUXIN EFFLUX CARRIER FAMILY PROTEIN"/>
    <property type="match status" value="1"/>
</dbReference>
<sequence length="312" mass="34764">MVILNAIGSVLSIVIMICTGYVLTKFKWLNENISKVFSKLVCNVALPCLMISNLMGNFTRDKLDHIGKGLIIPVLSMAIGYILAILISKMIKVKKERIGTFRSMFFVSNSIFIGLPINLALFGSKSVPYVLLYYIANTTFFWTIGAYGISSDGQADKKTSIFSKETLNRIFSPPLMGFIIAMIFIFCGIKLPKFVMDTCKYFGDMTTPLSMLFIGITIYYVDIKKIKMSKDIFFVLIGRFIISPVLIIFLAGFFPIPELMKKVFIIQAAMPVMTNTSIVAKAYGADYEYAAVVTSLTTALSLLVIPIYMAII</sequence>